<proteinExistence type="predicted"/>
<evidence type="ECO:0000313" key="1">
    <source>
        <dbReference type="EMBL" id="QZE12800.1"/>
    </source>
</evidence>
<dbReference type="EMBL" id="CP081303">
    <property type="protein sequence ID" value="QZE12800.1"/>
    <property type="molecule type" value="Genomic_DNA"/>
</dbReference>
<name>A0AC61NLU4_9BACT</name>
<sequence length="734" mass="84643">MVAGAVTNYEGEFELKTDIGSYILEITSIGYKKYQHSFHIEQNLYLGTILLKEDIHSLSEVTIKKRRKVLETKVDRMIYKVLKEPMNEGKDGLEILNNVPGVLANQEGLSVVTKSNYKLYINNRELKLTKAEILIYLQGLNASEIDRIEVITSPPAKYGSEGDFCVIKVITKKENNHINVHARGSVSYANEPYYKGGAAITLQAGRWTLSSNAGFQRGTKEPTQRYQIYYPNYLWDELSEDIQKSSQYSLYNEVTYQCNDKIELGVTYAITSSDPTFKSKNSSNIKGLDNKTDSIIIVRNNFEKERDSKVLGAYADIQLDTLGKAIHLCFDYLDYDITNQSKYVSETIIFPFSPYSFKRLRNSSFLYATIKNGQVDVSLPFSWLDLELGSKYSVISNKNGVEYDSNKLNENNSYDYDEQNFALYGSFSKKITSRLDIKAGIRSETTHYKQQNETLKKSNEKSVTKLFPSLYIKYRSPKGNALFANYQRRVDRPSFRLLDPYRFYTTPYNYSEGNPFLENYFTSIYTGGIAMQHMNLSMSYYHITNKYDEVTFVNDQTAVQVVRPENFYDMDRFQLYLNMNYGIKKWYKGSLDMLGLYSQTKSKIPKVVPSLSSYTGIFVSNNTIMIPHTGIVFDISYLYSSPSLAGSYEVSSYSQCDVGASIMMFHKSLRFQVDYSDLFDSTDKTFTQYVHGIKQVNWDHMDIQRIRFALSYSLNNKFKKKHREDISIDQKNRL</sequence>
<dbReference type="Proteomes" id="UP000826212">
    <property type="component" value="Chromosome"/>
</dbReference>
<keyword evidence="1" id="KW-0675">Receptor</keyword>
<keyword evidence="2" id="KW-1185">Reference proteome</keyword>
<organism evidence="1 2">
    <name type="scientific">Halosquirtibacter laminarini</name>
    <dbReference type="NCBI Taxonomy" id="3374600"/>
    <lineage>
        <taxon>Bacteria</taxon>
        <taxon>Pseudomonadati</taxon>
        <taxon>Bacteroidota</taxon>
        <taxon>Bacteroidia</taxon>
        <taxon>Marinilabiliales</taxon>
        <taxon>Prolixibacteraceae</taxon>
        <taxon>Halosquirtibacter</taxon>
    </lineage>
</organism>
<reference evidence="1" key="1">
    <citation type="submission" date="2021-08" db="EMBL/GenBank/DDBJ databases">
        <title>Novel anaerobic bacterium isolated from sea squirt in East Sea, Republic of Korea.</title>
        <authorList>
            <person name="Nguyen T.H."/>
            <person name="Li Z."/>
            <person name="Lee Y.-J."/>
            <person name="Ko J."/>
            <person name="Kim S.-G."/>
        </authorList>
    </citation>
    <scope>NUCLEOTIDE SEQUENCE</scope>
    <source>
        <strain evidence="1">KCTC 25031</strain>
    </source>
</reference>
<protein>
    <submittedName>
        <fullName evidence="1">TonB-dependent receptor</fullName>
    </submittedName>
</protein>
<gene>
    <name evidence="1" type="ORF">K4L44_09385</name>
</gene>
<evidence type="ECO:0000313" key="2">
    <source>
        <dbReference type="Proteomes" id="UP000826212"/>
    </source>
</evidence>
<accession>A0AC61NLU4</accession>